<feature type="transmembrane region" description="Helical" evidence="2">
    <location>
        <begin position="69"/>
        <end position="89"/>
    </location>
</feature>
<dbReference type="AlphaFoldDB" id="A0A953J2G2"/>
<name>A0A953J2G2_9BACT</name>
<keyword evidence="2" id="KW-0472">Membrane</keyword>
<accession>A0A953J2G2</accession>
<keyword evidence="2" id="KW-1133">Transmembrane helix</keyword>
<feature type="compositionally biased region" description="Basic residues" evidence="1">
    <location>
        <begin position="112"/>
        <end position="127"/>
    </location>
</feature>
<gene>
    <name evidence="3" type="ORF">K8I29_02265</name>
</gene>
<evidence type="ECO:0000256" key="1">
    <source>
        <dbReference type="SAM" id="MobiDB-lite"/>
    </source>
</evidence>
<evidence type="ECO:0000313" key="4">
    <source>
        <dbReference type="Proteomes" id="UP000705867"/>
    </source>
</evidence>
<evidence type="ECO:0000256" key="2">
    <source>
        <dbReference type="SAM" id="Phobius"/>
    </source>
</evidence>
<reference evidence="3" key="1">
    <citation type="journal article" date="2021" name="bioRxiv">
        <title>Unraveling nitrogen, sulfur and carbon metabolic pathways and microbial community transcriptional responses to substrate deprivation and toxicity stresses in a bioreactor mimicking anoxic brackish coastal sediment conditions.</title>
        <authorList>
            <person name="Martins P.D."/>
            <person name="Echeveste M.J."/>
            <person name="Arshad A."/>
            <person name="Kurth J."/>
            <person name="Ouboter H."/>
            <person name="Jetten M.S.M."/>
            <person name="Welte C.U."/>
        </authorList>
    </citation>
    <scope>NUCLEOTIDE SEQUENCE</scope>
    <source>
        <strain evidence="3">MAG_39</strain>
    </source>
</reference>
<keyword evidence="2" id="KW-0812">Transmembrane</keyword>
<dbReference type="EMBL" id="JAIOIV010000017">
    <property type="protein sequence ID" value="MBZ0155023.1"/>
    <property type="molecule type" value="Genomic_DNA"/>
</dbReference>
<feature type="transmembrane region" description="Helical" evidence="2">
    <location>
        <begin position="21"/>
        <end position="40"/>
    </location>
</feature>
<reference evidence="3" key="2">
    <citation type="submission" date="2021-08" db="EMBL/GenBank/DDBJ databases">
        <authorList>
            <person name="Dalcin Martins P."/>
        </authorList>
    </citation>
    <scope>NUCLEOTIDE SEQUENCE</scope>
    <source>
        <strain evidence="3">MAG_39</strain>
    </source>
</reference>
<comment type="caution">
    <text evidence="3">The sequence shown here is derived from an EMBL/GenBank/DDBJ whole genome shotgun (WGS) entry which is preliminary data.</text>
</comment>
<proteinExistence type="predicted"/>
<evidence type="ECO:0000313" key="3">
    <source>
        <dbReference type="EMBL" id="MBZ0155023.1"/>
    </source>
</evidence>
<sequence>MPSIFPRKRKNCLKRETSDRCVYLSAIHLFFCSFDFLGFFSSGTSGMPYAINRAGSEKQEPGENKKKKIIASIAALVFTFAMTGASFAAETATTGMPSTSQVQEKKADGKTAGKKVSHHKKAKKAKRATNPTQNRRET</sequence>
<protein>
    <submittedName>
        <fullName evidence="3">Uncharacterized protein</fullName>
    </submittedName>
</protein>
<feature type="region of interest" description="Disordered" evidence="1">
    <location>
        <begin position="91"/>
        <end position="138"/>
    </location>
</feature>
<feature type="compositionally biased region" description="Polar residues" evidence="1">
    <location>
        <begin position="91"/>
        <end position="102"/>
    </location>
</feature>
<dbReference type="Proteomes" id="UP000705867">
    <property type="component" value="Unassembled WGS sequence"/>
</dbReference>
<organism evidence="3 4">
    <name type="scientific">Candidatus Nitrobium versatile</name>
    <dbReference type="NCBI Taxonomy" id="2884831"/>
    <lineage>
        <taxon>Bacteria</taxon>
        <taxon>Pseudomonadati</taxon>
        <taxon>Nitrospirota</taxon>
        <taxon>Nitrospiria</taxon>
        <taxon>Nitrospirales</taxon>
        <taxon>Nitrospiraceae</taxon>
        <taxon>Candidatus Nitrobium</taxon>
    </lineage>
</organism>
<feature type="compositionally biased region" description="Polar residues" evidence="1">
    <location>
        <begin position="129"/>
        <end position="138"/>
    </location>
</feature>